<proteinExistence type="predicted"/>
<name>A0A9J7BS13_9BACT</name>
<accession>A0A9J7BS13</accession>
<sequence>MLTEAIHASASMAAATNIVGTWDGHVAWGDSGPGVSNATTQWTFNPDGTWTYQFGGGRWIQVEGLVAWNFNKYPTLIYTANVTRNALDGIMGYAAAGSNPGTGSFFAVRKEAGAAAKARVPAAGHDLSVGPHS</sequence>
<organism evidence="1 2">
    <name type="scientific">Occallatibacter riparius</name>
    <dbReference type="NCBI Taxonomy" id="1002689"/>
    <lineage>
        <taxon>Bacteria</taxon>
        <taxon>Pseudomonadati</taxon>
        <taxon>Acidobacteriota</taxon>
        <taxon>Terriglobia</taxon>
        <taxon>Terriglobales</taxon>
        <taxon>Acidobacteriaceae</taxon>
        <taxon>Occallatibacter</taxon>
    </lineage>
</organism>
<dbReference type="RefSeq" id="WP_260793295.1">
    <property type="nucleotide sequence ID" value="NZ_CP093313.1"/>
</dbReference>
<dbReference type="AlphaFoldDB" id="A0A9J7BS13"/>
<protein>
    <submittedName>
        <fullName evidence="1">Uncharacterized protein</fullName>
    </submittedName>
</protein>
<evidence type="ECO:0000313" key="2">
    <source>
        <dbReference type="Proteomes" id="UP001059380"/>
    </source>
</evidence>
<reference evidence="1" key="1">
    <citation type="submission" date="2021-04" db="EMBL/GenBank/DDBJ databases">
        <title>Phylogenetic analysis of Acidobacteriaceae.</title>
        <authorList>
            <person name="Qiu L."/>
            <person name="Zhang Q."/>
        </authorList>
    </citation>
    <scope>NUCLEOTIDE SEQUENCE</scope>
    <source>
        <strain evidence="1">DSM 25168</strain>
    </source>
</reference>
<gene>
    <name evidence="1" type="ORF">MOP44_25160</name>
</gene>
<dbReference type="EMBL" id="CP093313">
    <property type="protein sequence ID" value="UWZ83837.1"/>
    <property type="molecule type" value="Genomic_DNA"/>
</dbReference>
<dbReference type="KEGG" id="orp:MOP44_25160"/>
<keyword evidence="2" id="KW-1185">Reference proteome</keyword>
<dbReference type="Proteomes" id="UP001059380">
    <property type="component" value="Chromosome"/>
</dbReference>
<evidence type="ECO:0000313" key="1">
    <source>
        <dbReference type="EMBL" id="UWZ83837.1"/>
    </source>
</evidence>